<dbReference type="PANTHER" id="PTHR14218:SF15">
    <property type="entry name" value="TRIPEPTIDYL-PEPTIDASE 1"/>
    <property type="match status" value="1"/>
</dbReference>
<organism evidence="6 7">
    <name type="scientific">Amycolatopsis ultiminotia</name>
    <dbReference type="NCBI Taxonomy" id="543629"/>
    <lineage>
        <taxon>Bacteria</taxon>
        <taxon>Bacillati</taxon>
        <taxon>Actinomycetota</taxon>
        <taxon>Actinomycetes</taxon>
        <taxon>Pseudonocardiales</taxon>
        <taxon>Pseudonocardiaceae</taxon>
        <taxon>Amycolatopsis</taxon>
    </lineage>
</organism>
<reference evidence="7" key="1">
    <citation type="journal article" date="2019" name="Int. J. Syst. Evol. Microbiol.">
        <title>The Global Catalogue of Microorganisms (GCM) 10K type strain sequencing project: providing services to taxonomists for standard genome sequencing and annotation.</title>
        <authorList>
            <consortium name="The Broad Institute Genomics Platform"/>
            <consortium name="The Broad Institute Genome Sequencing Center for Infectious Disease"/>
            <person name="Wu L."/>
            <person name="Ma J."/>
        </authorList>
    </citation>
    <scope>NUCLEOTIDE SEQUENCE [LARGE SCALE GENOMIC DNA]</scope>
    <source>
        <strain evidence="7">JCM 16898</strain>
    </source>
</reference>
<sequence length="407" mass="40721">MGSKSMHRIRRRFAAVAAVAATAVAFVPAVSAVPAAAEPLPQEVCGPAAAGFARCFAEVDSRPSGGFGVRGAAGTTAGTALPDGYGPADLRSAYRLPATGGAEETIAVVDSGDAPNAEADLAVYRKTYGLAPCTTENGCFRKVNQRGDAKPLPPRDGDWPVETALDLDLASAACPQCKLLLVEGDDAQFASLGAAVDTAVGLGATIVSNSYGAPESSASGDFAAHYRHPGVAVLASSGDEGFAVPNAPAAYDSVVAVGGTSLVKAGNARGWTESAYHDATSGCSAWVGKPAWQTDPNCPGRTVADVSAVADPETGLAVYETTVETGWTVVGGTSASAPFVAGVIALAGHHDQYPDASRLYAHAAQLNDVVGGDNAGTQECGGDYLCTAVAGYDGPTGNGSPAGPAAF</sequence>
<feature type="chain" id="PRO_5046809053" evidence="4">
    <location>
        <begin position="33"/>
        <end position="407"/>
    </location>
</feature>
<dbReference type="InterPro" id="IPR000209">
    <property type="entry name" value="Peptidase_S8/S53_dom"/>
</dbReference>
<evidence type="ECO:0000256" key="2">
    <source>
        <dbReference type="ARBA" id="ARBA00022801"/>
    </source>
</evidence>
<dbReference type="SUPFAM" id="SSF52743">
    <property type="entry name" value="Subtilisin-like"/>
    <property type="match status" value="1"/>
</dbReference>
<dbReference type="InterPro" id="IPR015500">
    <property type="entry name" value="Peptidase_S8_subtilisin-rel"/>
</dbReference>
<dbReference type="InterPro" id="IPR030400">
    <property type="entry name" value="Sedolisin_dom"/>
</dbReference>
<evidence type="ECO:0000313" key="6">
    <source>
        <dbReference type="EMBL" id="GAA3523482.1"/>
    </source>
</evidence>
<evidence type="ECO:0000256" key="3">
    <source>
        <dbReference type="ARBA" id="ARBA00022825"/>
    </source>
</evidence>
<dbReference type="Pfam" id="PF00082">
    <property type="entry name" value="Peptidase_S8"/>
    <property type="match status" value="1"/>
</dbReference>
<evidence type="ECO:0000256" key="1">
    <source>
        <dbReference type="ARBA" id="ARBA00022670"/>
    </source>
</evidence>
<keyword evidence="7" id="KW-1185">Reference proteome</keyword>
<feature type="domain" description="Peptidase S53" evidence="5">
    <location>
        <begin position="84"/>
        <end position="407"/>
    </location>
</feature>
<name>A0ABP6UXA0_9PSEU</name>
<dbReference type="Gene3D" id="3.40.50.200">
    <property type="entry name" value="Peptidase S8/S53 domain"/>
    <property type="match status" value="1"/>
</dbReference>
<dbReference type="InterPro" id="IPR023828">
    <property type="entry name" value="Peptidase_S8_Ser-AS"/>
</dbReference>
<proteinExistence type="predicted"/>
<evidence type="ECO:0000259" key="5">
    <source>
        <dbReference type="PROSITE" id="PS51695"/>
    </source>
</evidence>
<comment type="caution">
    <text evidence="6">The sequence shown here is derived from an EMBL/GenBank/DDBJ whole genome shotgun (WGS) entry which is preliminary data.</text>
</comment>
<evidence type="ECO:0000313" key="7">
    <source>
        <dbReference type="Proteomes" id="UP001500689"/>
    </source>
</evidence>
<evidence type="ECO:0000256" key="4">
    <source>
        <dbReference type="SAM" id="SignalP"/>
    </source>
</evidence>
<dbReference type="EMBL" id="BAAAZN010000001">
    <property type="protein sequence ID" value="GAA3523482.1"/>
    <property type="molecule type" value="Genomic_DNA"/>
</dbReference>
<keyword evidence="1" id="KW-0645">Protease</keyword>
<dbReference type="InterPro" id="IPR050819">
    <property type="entry name" value="Tripeptidyl-peptidase_I"/>
</dbReference>
<dbReference type="PANTHER" id="PTHR14218">
    <property type="entry name" value="PROTEASE S8 TRIPEPTIDYL PEPTIDASE I CLN2"/>
    <property type="match status" value="1"/>
</dbReference>
<feature type="signal peptide" evidence="4">
    <location>
        <begin position="1"/>
        <end position="32"/>
    </location>
</feature>
<dbReference type="InterPro" id="IPR036852">
    <property type="entry name" value="Peptidase_S8/S53_dom_sf"/>
</dbReference>
<protein>
    <submittedName>
        <fullName evidence="6">S8 family serine peptidase</fullName>
    </submittedName>
</protein>
<dbReference type="InterPro" id="IPR006311">
    <property type="entry name" value="TAT_signal"/>
</dbReference>
<dbReference type="PROSITE" id="PS51695">
    <property type="entry name" value="SEDOLISIN"/>
    <property type="match status" value="1"/>
</dbReference>
<gene>
    <name evidence="6" type="ORF">GCM10022222_01930</name>
</gene>
<accession>A0ABP6UXA0</accession>
<keyword evidence="4" id="KW-0732">Signal</keyword>
<dbReference type="PROSITE" id="PS51318">
    <property type="entry name" value="TAT"/>
    <property type="match status" value="1"/>
</dbReference>
<dbReference type="PRINTS" id="PR00723">
    <property type="entry name" value="SUBTILISIN"/>
</dbReference>
<keyword evidence="3" id="KW-0720">Serine protease</keyword>
<dbReference type="Proteomes" id="UP001500689">
    <property type="component" value="Unassembled WGS sequence"/>
</dbReference>
<dbReference type="PROSITE" id="PS00138">
    <property type="entry name" value="SUBTILASE_SER"/>
    <property type="match status" value="1"/>
</dbReference>
<keyword evidence="2" id="KW-0378">Hydrolase</keyword>